<dbReference type="Proteomes" id="UP000000321">
    <property type="component" value="Unassembled WGS sequence"/>
</dbReference>
<evidence type="ECO:0000256" key="3">
    <source>
        <dbReference type="ARBA" id="ARBA00011960"/>
    </source>
</evidence>
<feature type="binding site" evidence="8">
    <location>
        <position position="170"/>
    </location>
    <ligand>
        <name>1-deoxy-D-xylulose 5-phosphate</name>
        <dbReference type="ChEBI" id="CHEBI:57792"/>
    </ligand>
</feature>
<dbReference type="Pfam" id="PF05690">
    <property type="entry name" value="ThiG"/>
    <property type="match status" value="1"/>
</dbReference>
<keyword evidence="8" id="KW-0963">Cytoplasm</keyword>
<evidence type="ECO:0000313" key="11">
    <source>
        <dbReference type="Proteomes" id="UP000000321"/>
    </source>
</evidence>
<dbReference type="EC" id="2.8.1.10" evidence="3 8"/>
<dbReference type="BioCyc" id="AURANTIMONAS:SI859A1_03205-MONOMER"/>
<dbReference type="InterPro" id="IPR033983">
    <property type="entry name" value="Thiazole_synthase_ThiG"/>
</dbReference>
<evidence type="ECO:0000256" key="6">
    <source>
        <dbReference type="ARBA" id="ARBA00023270"/>
    </source>
</evidence>
<evidence type="ECO:0000259" key="9">
    <source>
        <dbReference type="Pfam" id="PF05690"/>
    </source>
</evidence>
<dbReference type="UniPathway" id="UPA00060"/>
<reference evidence="10 11" key="1">
    <citation type="journal article" date="2008" name="Appl. Environ. Microbiol.">
        <title>Genomic insights into Mn(II) oxidation by the marine alphaproteobacterium Aurantimonas sp. strain SI85-9A1.</title>
        <authorList>
            <person name="Dick G.J."/>
            <person name="Podell S."/>
            <person name="Johnson H.A."/>
            <person name="Rivera-Espinoza Y."/>
            <person name="Bernier-Latmani R."/>
            <person name="McCarthy J.K."/>
            <person name="Torpey J.W."/>
            <person name="Clement B.G."/>
            <person name="Gaasterland T."/>
            <person name="Tebo B.M."/>
        </authorList>
    </citation>
    <scope>NUCLEOTIDE SEQUENCE [LARGE SCALE GENOMIC DNA]</scope>
    <source>
        <strain evidence="10 11">SI85-9A1</strain>
    </source>
</reference>
<feature type="active site" description="Schiff-base intermediate with DXP" evidence="8">
    <location>
        <position position="109"/>
    </location>
</feature>
<name>Q1YFH6_AURMS</name>
<dbReference type="EMBL" id="AAPJ01000006">
    <property type="protein sequence ID" value="EAS48997.1"/>
    <property type="molecule type" value="Genomic_DNA"/>
</dbReference>
<accession>Q1YFH6</accession>
<comment type="function">
    <text evidence="1 8">Catalyzes the rearrangement of 1-deoxy-D-xylulose 5-phosphate (DXP) to produce the thiazole phosphate moiety of thiamine. Sulfur is provided by the thiocarboxylate moiety of the carrier protein ThiS. In vitro, sulfur can be provided by H(2)S.</text>
</comment>
<comment type="catalytic activity">
    <reaction evidence="7 8">
        <text>[ThiS sulfur-carrier protein]-C-terminal-Gly-aminoethanethioate + 2-iminoacetate + 1-deoxy-D-xylulose 5-phosphate = [ThiS sulfur-carrier protein]-C-terminal Gly-Gly + 2-[(2R,5Z)-2-carboxy-4-methylthiazol-5(2H)-ylidene]ethyl phosphate + 2 H2O + H(+)</text>
        <dbReference type="Rhea" id="RHEA:26297"/>
        <dbReference type="Rhea" id="RHEA-COMP:12909"/>
        <dbReference type="Rhea" id="RHEA-COMP:19908"/>
        <dbReference type="ChEBI" id="CHEBI:15377"/>
        <dbReference type="ChEBI" id="CHEBI:15378"/>
        <dbReference type="ChEBI" id="CHEBI:57792"/>
        <dbReference type="ChEBI" id="CHEBI:62899"/>
        <dbReference type="ChEBI" id="CHEBI:77846"/>
        <dbReference type="ChEBI" id="CHEBI:90778"/>
        <dbReference type="ChEBI" id="CHEBI:232372"/>
        <dbReference type="EC" id="2.8.1.10"/>
    </reaction>
</comment>
<feature type="binding site" evidence="8">
    <location>
        <begin position="219"/>
        <end position="220"/>
    </location>
    <ligand>
        <name>1-deoxy-D-xylulose 5-phosphate</name>
        <dbReference type="ChEBI" id="CHEBI:57792"/>
    </ligand>
</feature>
<dbReference type="HAMAP" id="MF_00443">
    <property type="entry name" value="ThiG"/>
    <property type="match status" value="1"/>
</dbReference>
<evidence type="ECO:0000313" key="10">
    <source>
        <dbReference type="EMBL" id="EAS48997.1"/>
    </source>
</evidence>
<dbReference type="InterPro" id="IPR013785">
    <property type="entry name" value="Aldolase_TIM"/>
</dbReference>
<protein>
    <recommendedName>
        <fullName evidence="3 8">Thiazole synthase</fullName>
        <ecNumber evidence="3 8">2.8.1.10</ecNumber>
    </recommendedName>
</protein>
<evidence type="ECO:0000256" key="7">
    <source>
        <dbReference type="ARBA" id="ARBA00049897"/>
    </source>
</evidence>
<proteinExistence type="inferred from homology"/>
<organism evidence="10 11">
    <name type="scientific">Aurantimonas manganoxydans (strain ATCC BAA-1229 / DSM 21871 / SI85-9A1)</name>
    <dbReference type="NCBI Taxonomy" id="287752"/>
    <lineage>
        <taxon>Bacteria</taxon>
        <taxon>Pseudomonadati</taxon>
        <taxon>Pseudomonadota</taxon>
        <taxon>Alphaproteobacteria</taxon>
        <taxon>Hyphomicrobiales</taxon>
        <taxon>Aurantimonadaceae</taxon>
        <taxon>Aurantimonas</taxon>
    </lineage>
</organism>
<keyword evidence="6 8" id="KW-0704">Schiff base</keyword>
<dbReference type="GO" id="GO:0005737">
    <property type="term" value="C:cytoplasm"/>
    <property type="evidence" value="ECO:0007669"/>
    <property type="project" value="UniProtKB-SubCell"/>
</dbReference>
<gene>
    <name evidence="8" type="primary">thiG</name>
    <name evidence="10" type="ORF">SI859A1_03205</name>
</gene>
<dbReference type="GO" id="GO:0009229">
    <property type="term" value="P:thiamine diphosphate biosynthetic process"/>
    <property type="evidence" value="ECO:0007669"/>
    <property type="project" value="UniProtKB-UniRule"/>
</dbReference>
<dbReference type="PANTHER" id="PTHR34266:SF2">
    <property type="entry name" value="THIAZOLE SYNTHASE"/>
    <property type="match status" value="1"/>
</dbReference>
<evidence type="ECO:0000256" key="8">
    <source>
        <dbReference type="HAMAP-Rule" id="MF_00443"/>
    </source>
</evidence>
<evidence type="ECO:0000256" key="5">
    <source>
        <dbReference type="ARBA" id="ARBA00022977"/>
    </source>
</evidence>
<comment type="subcellular location">
    <subcellularLocation>
        <location evidence="8">Cytoplasm</location>
    </subcellularLocation>
</comment>
<dbReference type="InterPro" id="IPR008867">
    <property type="entry name" value="ThiG"/>
</dbReference>
<evidence type="ECO:0000256" key="1">
    <source>
        <dbReference type="ARBA" id="ARBA00002834"/>
    </source>
</evidence>
<keyword evidence="5 8" id="KW-0784">Thiamine biosynthesis</keyword>
<feature type="binding site" evidence="8">
    <location>
        <begin position="197"/>
        <end position="198"/>
    </location>
    <ligand>
        <name>1-deoxy-D-xylulose 5-phosphate</name>
        <dbReference type="ChEBI" id="CHEBI:57792"/>
    </ligand>
</feature>
<dbReference type="AlphaFoldDB" id="Q1YFH6"/>
<sequence length="279" mass="29374">MDTIDTDTARAVTGMDIYGRRIASRLMLGTSLYPSPQMMTDAINASGAGIVTVSLRRESGEARAGQAFWELIRGLGLDILPNTAGCHSAREAVTTAQMAREIFGTDWVKLEVVRDAETLQPDVFGLVEAARTLTGEGFKVLPYTVEDLSVADRLVEAGCRVLMPWGAPIGSGLGLNNRYGLRQLRAHFPEVTLVVDAGLGLPSQAAAAMELGYDGVLLNTAVAKAGDPVAMARGFALAVEAGRLAFEADPMAPRDMAAPSTPMLGQAMLGDVGGPGELR</sequence>
<comment type="subunit">
    <text evidence="8">Homotetramer. Forms heterodimers with either ThiH or ThiS.</text>
</comment>
<comment type="pathway">
    <text evidence="2 8">Cofactor biosynthesis; thiamine diphosphate biosynthesis.</text>
</comment>
<keyword evidence="11" id="KW-1185">Reference proteome</keyword>
<dbReference type="Gene3D" id="3.20.20.70">
    <property type="entry name" value="Aldolase class I"/>
    <property type="match status" value="1"/>
</dbReference>
<comment type="caution">
    <text evidence="10">The sequence shown here is derived from an EMBL/GenBank/DDBJ whole genome shotgun (WGS) entry which is preliminary data.</text>
</comment>
<evidence type="ECO:0000256" key="2">
    <source>
        <dbReference type="ARBA" id="ARBA00004948"/>
    </source>
</evidence>
<comment type="similarity">
    <text evidence="8">Belongs to the ThiG family.</text>
</comment>
<dbReference type="GO" id="GO:1990107">
    <property type="term" value="F:thiazole synthase activity"/>
    <property type="evidence" value="ECO:0007669"/>
    <property type="project" value="UniProtKB-EC"/>
</dbReference>
<dbReference type="CDD" id="cd04728">
    <property type="entry name" value="ThiG"/>
    <property type="match status" value="1"/>
</dbReference>
<evidence type="ECO:0000256" key="4">
    <source>
        <dbReference type="ARBA" id="ARBA00022679"/>
    </source>
</evidence>
<dbReference type="SUPFAM" id="SSF110399">
    <property type="entry name" value="ThiG-like"/>
    <property type="match status" value="1"/>
</dbReference>
<dbReference type="HOGENOM" id="CLU_062233_1_0_5"/>
<feature type="domain" description="Thiazole synthase ThiG" evidence="9">
    <location>
        <begin position="17"/>
        <end position="262"/>
    </location>
</feature>
<keyword evidence="4 8" id="KW-0808">Transferase</keyword>
<dbReference type="PANTHER" id="PTHR34266">
    <property type="entry name" value="THIAZOLE SYNTHASE"/>
    <property type="match status" value="1"/>
</dbReference>